<proteinExistence type="predicted"/>
<protein>
    <submittedName>
        <fullName evidence="1">Uncharacterized protein</fullName>
    </submittedName>
</protein>
<sequence>VFAFYLILVLWYEISTKITFMSKVLSLSSQKFVILQQPSSLKQNYTHVHAVPSSDSDTSVVAAMPLSLCDEPPFSEDLSDTFTYLFTSFCLVSEQFSQDVTITTLPS</sequence>
<evidence type="ECO:0000313" key="1">
    <source>
        <dbReference type="EMBL" id="JAC35855.1"/>
    </source>
</evidence>
<dbReference type="EMBL" id="GAKP01023101">
    <property type="protein sequence ID" value="JAC35855.1"/>
    <property type="molecule type" value="Transcribed_RNA"/>
</dbReference>
<organism evidence="1">
    <name type="scientific">Bactrocera dorsalis</name>
    <name type="common">Oriental fruit fly</name>
    <name type="synonym">Dacus dorsalis</name>
    <dbReference type="NCBI Taxonomy" id="27457"/>
    <lineage>
        <taxon>Eukaryota</taxon>
        <taxon>Metazoa</taxon>
        <taxon>Ecdysozoa</taxon>
        <taxon>Arthropoda</taxon>
        <taxon>Hexapoda</taxon>
        <taxon>Insecta</taxon>
        <taxon>Pterygota</taxon>
        <taxon>Neoptera</taxon>
        <taxon>Endopterygota</taxon>
        <taxon>Diptera</taxon>
        <taxon>Brachycera</taxon>
        <taxon>Muscomorpha</taxon>
        <taxon>Tephritoidea</taxon>
        <taxon>Tephritidae</taxon>
        <taxon>Bactrocera</taxon>
        <taxon>Bactrocera</taxon>
    </lineage>
</organism>
<dbReference type="AlphaFoldDB" id="A0A034V246"/>
<name>A0A034V246_BACDO</name>
<reference evidence="1" key="1">
    <citation type="journal article" date="2014" name="BMC Genomics">
        <title>Characterizing the developmental transcriptome of the oriental fruit fly, Bactrocera dorsalis (Diptera: Tephritidae) through comparative genomic analysis with Drosophila melanogaster utilizing modENCODE datasets.</title>
        <authorList>
            <person name="Geib S.M."/>
            <person name="Calla B."/>
            <person name="Hall B."/>
            <person name="Hou S."/>
            <person name="Manoukis N.C."/>
        </authorList>
    </citation>
    <scope>NUCLEOTIDE SEQUENCE</scope>
    <source>
        <strain evidence="1">Punador</strain>
    </source>
</reference>
<feature type="non-terminal residue" evidence="1">
    <location>
        <position position="1"/>
    </location>
</feature>
<accession>A0A034V246</accession>